<accession>A0ABR8R8H5</accession>
<dbReference type="Gene3D" id="2.60.120.10">
    <property type="entry name" value="Jelly Rolls"/>
    <property type="match status" value="1"/>
</dbReference>
<dbReference type="InterPro" id="IPR012318">
    <property type="entry name" value="HTH_CRP"/>
</dbReference>
<evidence type="ECO:0000256" key="2">
    <source>
        <dbReference type="ARBA" id="ARBA00023125"/>
    </source>
</evidence>
<sequence length="230" mass="26450">MKIIQTPTIISQYLSQFNIQEKITSPQNLSFQLRYYNPGETILKEGNELDGIYFQVTGRTKVTSSIETGKSLLLRFCHPHAIFGDIELLQKIEIQSQVEAVEETSLLFLDKLSVELYLMKDPLFLGELSKHLSYKLQTCTTASRVNLLATVEARFASYLLTTRDIHNHFGKEITTNQTEEIASLIGTTHRHLNRIILSFLKKKIIKKEKKILIVLDWGFLEELSNGVRYE</sequence>
<feature type="domain" description="Cyclic nucleotide-binding" evidence="5">
    <location>
        <begin position="34"/>
        <end position="120"/>
    </location>
</feature>
<evidence type="ECO:0000259" key="6">
    <source>
        <dbReference type="PROSITE" id="PS51063"/>
    </source>
</evidence>
<proteinExistence type="predicted"/>
<evidence type="ECO:0000259" key="5">
    <source>
        <dbReference type="PROSITE" id="PS50042"/>
    </source>
</evidence>
<comment type="caution">
    <text evidence="7">The sequence shown here is derived from an EMBL/GenBank/DDBJ whole genome shotgun (WGS) entry which is preliminary data.</text>
</comment>
<keyword evidence="3" id="KW-0010">Activator</keyword>
<dbReference type="Pfam" id="PF00027">
    <property type="entry name" value="cNMP_binding"/>
    <property type="match status" value="1"/>
</dbReference>
<dbReference type="InterPro" id="IPR050397">
    <property type="entry name" value="Env_Response_Regulators"/>
</dbReference>
<dbReference type="SMART" id="SM00100">
    <property type="entry name" value="cNMP"/>
    <property type="match status" value="1"/>
</dbReference>
<dbReference type="Proteomes" id="UP000640786">
    <property type="component" value="Unassembled WGS sequence"/>
</dbReference>
<dbReference type="CDD" id="cd00038">
    <property type="entry name" value="CAP_ED"/>
    <property type="match status" value="1"/>
</dbReference>
<gene>
    <name evidence="7" type="ORF">H9650_08230</name>
</gene>
<dbReference type="EMBL" id="JACSQO010000003">
    <property type="protein sequence ID" value="MBD7944104.1"/>
    <property type="molecule type" value="Genomic_DNA"/>
</dbReference>
<keyword evidence="4" id="KW-0804">Transcription</keyword>
<dbReference type="PROSITE" id="PS51063">
    <property type="entry name" value="HTH_CRP_2"/>
    <property type="match status" value="1"/>
</dbReference>
<evidence type="ECO:0000256" key="1">
    <source>
        <dbReference type="ARBA" id="ARBA00023015"/>
    </source>
</evidence>
<dbReference type="PANTHER" id="PTHR24567">
    <property type="entry name" value="CRP FAMILY TRANSCRIPTIONAL REGULATORY PROTEIN"/>
    <property type="match status" value="1"/>
</dbReference>
<dbReference type="SUPFAM" id="SSF46785">
    <property type="entry name" value="Winged helix' DNA-binding domain"/>
    <property type="match status" value="1"/>
</dbReference>
<feature type="domain" description="HTH crp-type" evidence="6">
    <location>
        <begin position="149"/>
        <end position="218"/>
    </location>
</feature>
<keyword evidence="8" id="KW-1185">Reference proteome</keyword>
<dbReference type="RefSeq" id="WP_191696974.1">
    <property type="nucleotide sequence ID" value="NZ_JACSQO010000003.1"/>
</dbReference>
<name>A0ABR8R8H5_9BACI</name>
<evidence type="ECO:0000256" key="4">
    <source>
        <dbReference type="ARBA" id="ARBA00023163"/>
    </source>
</evidence>
<dbReference type="InterPro" id="IPR018490">
    <property type="entry name" value="cNMP-bd_dom_sf"/>
</dbReference>
<evidence type="ECO:0000313" key="8">
    <source>
        <dbReference type="Proteomes" id="UP000640786"/>
    </source>
</evidence>
<dbReference type="InterPro" id="IPR036390">
    <property type="entry name" value="WH_DNA-bd_sf"/>
</dbReference>
<organism evidence="7 8">
    <name type="scientific">Psychrobacillus faecigallinarum</name>
    <dbReference type="NCBI Taxonomy" id="2762235"/>
    <lineage>
        <taxon>Bacteria</taxon>
        <taxon>Bacillati</taxon>
        <taxon>Bacillota</taxon>
        <taxon>Bacilli</taxon>
        <taxon>Bacillales</taxon>
        <taxon>Bacillaceae</taxon>
        <taxon>Psychrobacillus</taxon>
    </lineage>
</organism>
<dbReference type="InterPro" id="IPR000595">
    <property type="entry name" value="cNMP-bd_dom"/>
</dbReference>
<dbReference type="Gene3D" id="1.10.10.10">
    <property type="entry name" value="Winged helix-like DNA-binding domain superfamily/Winged helix DNA-binding domain"/>
    <property type="match status" value="1"/>
</dbReference>
<evidence type="ECO:0000313" key="7">
    <source>
        <dbReference type="EMBL" id="MBD7944104.1"/>
    </source>
</evidence>
<dbReference type="InterPro" id="IPR014710">
    <property type="entry name" value="RmlC-like_jellyroll"/>
</dbReference>
<keyword evidence="2" id="KW-0238">DNA-binding</keyword>
<evidence type="ECO:0000256" key="3">
    <source>
        <dbReference type="ARBA" id="ARBA00023159"/>
    </source>
</evidence>
<dbReference type="SUPFAM" id="SSF51206">
    <property type="entry name" value="cAMP-binding domain-like"/>
    <property type="match status" value="1"/>
</dbReference>
<protein>
    <submittedName>
        <fullName evidence="7">Crp/Fnr family transcriptional regulator</fullName>
    </submittedName>
</protein>
<dbReference type="PROSITE" id="PS50042">
    <property type="entry name" value="CNMP_BINDING_3"/>
    <property type="match status" value="1"/>
</dbReference>
<dbReference type="InterPro" id="IPR036388">
    <property type="entry name" value="WH-like_DNA-bd_sf"/>
</dbReference>
<dbReference type="Pfam" id="PF13545">
    <property type="entry name" value="HTH_Crp_2"/>
    <property type="match status" value="1"/>
</dbReference>
<reference evidence="7 8" key="1">
    <citation type="submission" date="2020-08" db="EMBL/GenBank/DDBJ databases">
        <title>A Genomic Blueprint of the Chicken Gut Microbiome.</title>
        <authorList>
            <person name="Gilroy R."/>
            <person name="Ravi A."/>
            <person name="Getino M."/>
            <person name="Pursley I."/>
            <person name="Horton D.L."/>
            <person name="Alikhan N.-F."/>
            <person name="Baker D."/>
            <person name="Gharbi K."/>
            <person name="Hall N."/>
            <person name="Watson M."/>
            <person name="Adriaenssens E.M."/>
            <person name="Foster-Nyarko E."/>
            <person name="Jarju S."/>
            <person name="Secka A."/>
            <person name="Antonio M."/>
            <person name="Oren A."/>
            <person name="Chaudhuri R."/>
            <person name="La Ragione R.M."/>
            <person name="Hildebrand F."/>
            <person name="Pallen M.J."/>
        </authorList>
    </citation>
    <scope>NUCLEOTIDE SEQUENCE [LARGE SCALE GENOMIC DNA]</scope>
    <source>
        <strain evidence="7 8">Sa2BUA9</strain>
    </source>
</reference>
<dbReference type="PANTHER" id="PTHR24567:SF26">
    <property type="entry name" value="REGULATORY PROTEIN YEIL"/>
    <property type="match status" value="1"/>
</dbReference>
<keyword evidence="1" id="KW-0805">Transcription regulation</keyword>